<feature type="repeat" description="RCC1" evidence="2">
    <location>
        <begin position="347"/>
        <end position="398"/>
    </location>
</feature>
<accession>A0A0B7NFT8</accession>
<feature type="compositionally biased region" description="Low complexity" evidence="3">
    <location>
        <begin position="1068"/>
        <end position="1079"/>
    </location>
</feature>
<dbReference type="CDD" id="cd18186">
    <property type="entry name" value="BTB_POZ_ZBTB_KLHL-like"/>
    <property type="match status" value="2"/>
</dbReference>
<dbReference type="Gene3D" id="2.130.10.30">
    <property type="entry name" value="Regulator of chromosome condensation 1/beta-lactamase-inhibitor protein II"/>
    <property type="match status" value="1"/>
</dbReference>
<dbReference type="Gene3D" id="3.30.710.10">
    <property type="entry name" value="Potassium Channel Kv1.1, Chain A"/>
    <property type="match status" value="2"/>
</dbReference>
<proteinExistence type="predicted"/>
<dbReference type="PANTHER" id="PTHR22872">
    <property type="entry name" value="BTK-BINDING PROTEIN-RELATED"/>
    <property type="match status" value="1"/>
</dbReference>
<dbReference type="CDD" id="cd18500">
    <property type="entry name" value="BACK_IBtk"/>
    <property type="match status" value="1"/>
</dbReference>
<feature type="repeat" description="RCC1" evidence="2">
    <location>
        <begin position="286"/>
        <end position="347"/>
    </location>
</feature>
<dbReference type="STRING" id="35722.A0A0B7NFT8"/>
<feature type="region of interest" description="Disordered" evidence="3">
    <location>
        <begin position="1060"/>
        <end position="1088"/>
    </location>
</feature>
<sequence length="1353" mass="152092">MASIFKAIRDNDTQLVNYFIEVSLNERPPSNIPKKDREWIHYQLKITDQKLFDLNRRSSGGKTALHYAVTWNRLEIASHLISLPHVDVNMRDRENGWTALHRCLYFGNLEIARMLLKREDIDLHVKDWEGLEAFELYNLTIPNTLPIERVLKKDESRYSSDFHARKGGTDVYTWGQNANYVLGHPDTENRAKPERVRLQLESQSSPFILQRPSYLIETVAMSKYHLAILTTENSNNLLVCGFGSGGRLGTGKETDTQFTPTPVQWPERITSVALGRDHTIAVTEKGSVISFGNNSYGQLGYETDNHHSSNKEPMQLVPRKIQAQSLKKQPILGAAASKVHSVVYTATDIFTFGLNQGQLGYHQPDNERCQAVPRKVSMSTEITQVVANDNCTAILNASFQVILLCNYTQQKLFFPVDRFPSNITVHRSEPTCIVKLVASGTEHLGAVSNIGDVFLWTCRPFHSRNAIDSTSSGRNSKPIQPNAIISTPKRIWSPLNKPHFGAIDAGIGQHGEVIVCTLSGHVYKGTHEDKFSQIPHLQRCIRVCANSSGAYAAIRSEHLLSPLQDIAKSTLQHDLSTSLPHINASTELDTQLAVLIQAMTSECKLQTQKYKLLGSDVDQDDVSRQQHIIRQKYCQRLVSAVDHAWCRSEKSGVADRLLDVVFCVNGRSIYCHSAVLRCRSDIFNQLATCADRRSPSTMSGIAVRLEKRPEGRGIVIHVDHCQVAAILLLLEYIYTDEYQHPMNAFFKIPALCFVDIDSFTDRKSIHESASLIQRDLIALATVFELPHLLSSAQQSFSHTPMPSLTGDLKRMLDKAKNADISIQTAEKEPLDEYHQIILRQRCPYFANLLKPGSEWIRKRLADQKCIQVNLEHISKEAMDTFIRYIYTDEDKSTLFSSIQRDQEESMVQFLLAFLSEADFLLLGRLKAITEQVLVPFIKLRSAATILEHADLCLAESLKRACLEFISVNLPVFFGSGMLDFVADSLIQDLEAYVRQLQMNEIPFVSKRRENDAGLDTSQQQLLEENVEFSSSLYALSRGDGSAVTFNEVLYTVYPEKPSLVKQKPEQPPVVVEQPQFKQPTGSARMKRGTKVQLGDLESELGLIEAAASSQRRRSSAGWGTSITIAPEHAILETPTNPSLREIIETENQSTSASPKNQKSVILKKISQKERKRLAQQQESSAAAVESCSSSAKPVWGKVPTVQVKPTPKILSEMPDIGSNSSNKEPLSASDKKGKKIYVSGPLLEHEEYHHKTPSVDENRPLYSPLDSLGPSFRLTPIRRYTNTGSKDEKTASKSSFQSILKQQELEDHWRKNNKPKKSIALIQKEEQALAGIGQYYVQTLDIFSGEWFEIKRL</sequence>
<dbReference type="Pfam" id="PF12796">
    <property type="entry name" value="Ank_2"/>
    <property type="match status" value="1"/>
</dbReference>
<dbReference type="SMART" id="SM00225">
    <property type="entry name" value="BTB"/>
    <property type="match status" value="2"/>
</dbReference>
<dbReference type="PANTHER" id="PTHR22872:SF2">
    <property type="entry name" value="INHIBITOR OF BRUTON TYROSINE KINASE"/>
    <property type="match status" value="1"/>
</dbReference>
<dbReference type="PROSITE" id="PS50097">
    <property type="entry name" value="BTB"/>
    <property type="match status" value="2"/>
</dbReference>
<organism evidence="5 6">
    <name type="scientific">Parasitella parasitica</name>
    <dbReference type="NCBI Taxonomy" id="35722"/>
    <lineage>
        <taxon>Eukaryota</taxon>
        <taxon>Fungi</taxon>
        <taxon>Fungi incertae sedis</taxon>
        <taxon>Mucoromycota</taxon>
        <taxon>Mucoromycotina</taxon>
        <taxon>Mucoromycetes</taxon>
        <taxon>Mucorales</taxon>
        <taxon>Mucorineae</taxon>
        <taxon>Mucoraceae</taxon>
        <taxon>Parasitella</taxon>
    </lineage>
</organism>
<dbReference type="Pfam" id="PF13540">
    <property type="entry name" value="RCC1_2"/>
    <property type="match status" value="1"/>
</dbReference>
<dbReference type="InterPro" id="IPR011333">
    <property type="entry name" value="SKP1/BTB/POZ_sf"/>
</dbReference>
<dbReference type="Pfam" id="PF00651">
    <property type="entry name" value="BTB"/>
    <property type="match status" value="2"/>
</dbReference>
<dbReference type="InterPro" id="IPR036770">
    <property type="entry name" value="Ankyrin_rpt-contain_sf"/>
</dbReference>
<gene>
    <name evidence="5" type="primary">PARPA_08413.1 scaffold 32947</name>
</gene>
<dbReference type="SUPFAM" id="SSF54695">
    <property type="entry name" value="POZ domain"/>
    <property type="match status" value="2"/>
</dbReference>
<dbReference type="Gene3D" id="1.25.40.20">
    <property type="entry name" value="Ankyrin repeat-containing domain"/>
    <property type="match status" value="1"/>
</dbReference>
<dbReference type="OrthoDB" id="1893551at2759"/>
<evidence type="ECO:0000256" key="3">
    <source>
        <dbReference type="SAM" id="MobiDB-lite"/>
    </source>
</evidence>
<dbReference type="PROSITE" id="PS50012">
    <property type="entry name" value="RCC1_3"/>
    <property type="match status" value="4"/>
</dbReference>
<feature type="domain" description="BTB" evidence="4">
    <location>
        <begin position="658"/>
        <end position="742"/>
    </location>
</feature>
<protein>
    <recommendedName>
        <fullName evidence="4">BTB domain-containing protein</fullName>
    </recommendedName>
</protein>
<evidence type="ECO:0000313" key="6">
    <source>
        <dbReference type="Proteomes" id="UP000054107"/>
    </source>
</evidence>
<feature type="repeat" description="RCC1" evidence="2">
    <location>
        <begin position="235"/>
        <end position="285"/>
    </location>
</feature>
<dbReference type="SUPFAM" id="SSF50985">
    <property type="entry name" value="RCC1/BLIP-II"/>
    <property type="match status" value="1"/>
</dbReference>
<evidence type="ECO:0000256" key="2">
    <source>
        <dbReference type="PROSITE-ProRule" id="PRU00235"/>
    </source>
</evidence>
<dbReference type="EMBL" id="LN731097">
    <property type="protein sequence ID" value="CEP14245.1"/>
    <property type="molecule type" value="Genomic_DNA"/>
</dbReference>
<keyword evidence="1" id="KW-0677">Repeat</keyword>
<name>A0A0B7NFT8_9FUNG</name>
<dbReference type="InterPro" id="IPR000210">
    <property type="entry name" value="BTB/POZ_dom"/>
</dbReference>
<dbReference type="Pfam" id="PF00415">
    <property type="entry name" value="RCC1"/>
    <property type="match status" value="1"/>
</dbReference>
<dbReference type="InterPro" id="IPR002110">
    <property type="entry name" value="Ankyrin_rpt"/>
</dbReference>
<keyword evidence="6" id="KW-1185">Reference proteome</keyword>
<evidence type="ECO:0000259" key="4">
    <source>
        <dbReference type="PROSITE" id="PS50097"/>
    </source>
</evidence>
<dbReference type="InterPro" id="IPR009091">
    <property type="entry name" value="RCC1/BLIP-II"/>
</dbReference>
<dbReference type="SUPFAM" id="SSF48403">
    <property type="entry name" value="Ankyrin repeat"/>
    <property type="match status" value="1"/>
</dbReference>
<feature type="repeat" description="RCC1" evidence="2">
    <location>
        <begin position="169"/>
        <end position="232"/>
    </location>
</feature>
<evidence type="ECO:0000313" key="5">
    <source>
        <dbReference type="EMBL" id="CEP14245.1"/>
    </source>
</evidence>
<dbReference type="Proteomes" id="UP000054107">
    <property type="component" value="Unassembled WGS sequence"/>
</dbReference>
<dbReference type="InterPro" id="IPR051625">
    <property type="entry name" value="Signaling_Regulatory_Domain"/>
</dbReference>
<evidence type="ECO:0000256" key="1">
    <source>
        <dbReference type="ARBA" id="ARBA00022737"/>
    </source>
</evidence>
<feature type="region of interest" description="Disordered" evidence="3">
    <location>
        <begin position="1210"/>
        <end position="1231"/>
    </location>
</feature>
<reference evidence="5 6" key="1">
    <citation type="submission" date="2014-09" db="EMBL/GenBank/DDBJ databases">
        <authorList>
            <person name="Ellenberger Sabrina"/>
        </authorList>
    </citation>
    <scope>NUCLEOTIDE SEQUENCE [LARGE SCALE GENOMIC DNA]</scope>
    <source>
        <strain evidence="5 6">CBS 412.66</strain>
    </source>
</reference>
<dbReference type="SMART" id="SM00248">
    <property type="entry name" value="ANK"/>
    <property type="match status" value="2"/>
</dbReference>
<feature type="domain" description="BTB" evidence="4">
    <location>
        <begin position="818"/>
        <end position="889"/>
    </location>
</feature>
<dbReference type="InterPro" id="IPR000408">
    <property type="entry name" value="Reg_chr_condens"/>
</dbReference>